<evidence type="ECO:0000313" key="2">
    <source>
        <dbReference type="Proteomes" id="UP001470230"/>
    </source>
</evidence>
<sequence length="353" mass="41281">MIIPSGEIIELEISDAISFFNDLFAYAKNMKSRLKYIMSDLEECRENHWNVQPLMPSSVSKKNKVEQVNKQFMPNEGERILREYMAENTFPTNWTNRMIKNVLTALLQTTRKVFDNGISIISEMKQKKVLTEKIAITLFRDIILTSTTEEVIHEFPKIKRRIGALFAQLVNANIMQFSHFGSAFQFDIEIFGGFLADCRDLNLIERIKNSPWMSQMRFKPKVFSHLKLTDVIDTESMTECWILYELNASVIDAMNDDIDPKDLTDMIENEFPQEAFESIDFAEFITEVIVFYKPKKYIIPLSKYVKPHGNKMLLHIATIGEYYKWEDKLTRSQIKGFASLFNYDVSDYEQILE</sequence>
<name>A0ABR2K7S1_9EUKA</name>
<proteinExistence type="predicted"/>
<evidence type="ECO:0000313" key="1">
    <source>
        <dbReference type="EMBL" id="KAK8887182.1"/>
    </source>
</evidence>
<accession>A0ABR2K7S1</accession>
<dbReference type="Proteomes" id="UP001470230">
    <property type="component" value="Unassembled WGS sequence"/>
</dbReference>
<keyword evidence="2" id="KW-1185">Reference proteome</keyword>
<organism evidence="1 2">
    <name type="scientific">Tritrichomonas musculus</name>
    <dbReference type="NCBI Taxonomy" id="1915356"/>
    <lineage>
        <taxon>Eukaryota</taxon>
        <taxon>Metamonada</taxon>
        <taxon>Parabasalia</taxon>
        <taxon>Tritrichomonadida</taxon>
        <taxon>Tritrichomonadidae</taxon>
        <taxon>Tritrichomonas</taxon>
    </lineage>
</organism>
<reference evidence="1 2" key="1">
    <citation type="submission" date="2024-04" db="EMBL/GenBank/DDBJ databases">
        <title>Tritrichomonas musculus Genome.</title>
        <authorList>
            <person name="Alves-Ferreira E."/>
            <person name="Grigg M."/>
            <person name="Lorenzi H."/>
            <person name="Galac M."/>
        </authorList>
    </citation>
    <scope>NUCLEOTIDE SEQUENCE [LARGE SCALE GENOMIC DNA]</scope>
    <source>
        <strain evidence="1 2">EAF2021</strain>
    </source>
</reference>
<dbReference type="EMBL" id="JAPFFF010000006">
    <property type="protein sequence ID" value="KAK8887182.1"/>
    <property type="molecule type" value="Genomic_DNA"/>
</dbReference>
<gene>
    <name evidence="1" type="ORF">M9Y10_038220</name>
</gene>
<comment type="caution">
    <text evidence="1">The sequence shown here is derived from an EMBL/GenBank/DDBJ whole genome shotgun (WGS) entry which is preliminary data.</text>
</comment>
<protein>
    <submittedName>
        <fullName evidence="1">Uncharacterized protein</fullName>
    </submittedName>
</protein>